<reference evidence="1" key="2">
    <citation type="journal article" date="2022" name="New Phytol.">
        <title>Evolutionary transition to the ectomycorrhizal habit in the genomes of a hyperdiverse lineage of mushroom-forming fungi.</title>
        <authorList>
            <person name="Looney B."/>
            <person name="Miyauchi S."/>
            <person name="Morin E."/>
            <person name="Drula E."/>
            <person name="Courty P.E."/>
            <person name="Kohler A."/>
            <person name="Kuo A."/>
            <person name="LaButti K."/>
            <person name="Pangilinan J."/>
            <person name="Lipzen A."/>
            <person name="Riley R."/>
            <person name="Andreopoulos W."/>
            <person name="He G."/>
            <person name="Johnson J."/>
            <person name="Nolan M."/>
            <person name="Tritt A."/>
            <person name="Barry K.W."/>
            <person name="Grigoriev I.V."/>
            <person name="Nagy L.G."/>
            <person name="Hibbett D."/>
            <person name="Henrissat B."/>
            <person name="Matheny P.B."/>
            <person name="Labbe J."/>
            <person name="Martin F.M."/>
        </authorList>
    </citation>
    <scope>NUCLEOTIDE SEQUENCE</scope>
    <source>
        <strain evidence="1">FP105234-sp</strain>
    </source>
</reference>
<organism evidence="1 2">
    <name type="scientific">Auriscalpium vulgare</name>
    <dbReference type="NCBI Taxonomy" id="40419"/>
    <lineage>
        <taxon>Eukaryota</taxon>
        <taxon>Fungi</taxon>
        <taxon>Dikarya</taxon>
        <taxon>Basidiomycota</taxon>
        <taxon>Agaricomycotina</taxon>
        <taxon>Agaricomycetes</taxon>
        <taxon>Russulales</taxon>
        <taxon>Auriscalpiaceae</taxon>
        <taxon>Auriscalpium</taxon>
    </lineage>
</organism>
<proteinExistence type="predicted"/>
<dbReference type="Proteomes" id="UP000814033">
    <property type="component" value="Unassembled WGS sequence"/>
</dbReference>
<name>A0ACB8R4Q0_9AGAM</name>
<dbReference type="EMBL" id="MU276397">
    <property type="protein sequence ID" value="KAI0038857.1"/>
    <property type="molecule type" value="Genomic_DNA"/>
</dbReference>
<evidence type="ECO:0000313" key="1">
    <source>
        <dbReference type="EMBL" id="KAI0038857.1"/>
    </source>
</evidence>
<gene>
    <name evidence="1" type="ORF">FA95DRAFT_1613046</name>
</gene>
<keyword evidence="2" id="KW-1185">Reference proteome</keyword>
<comment type="caution">
    <text evidence="1">The sequence shown here is derived from an EMBL/GenBank/DDBJ whole genome shotgun (WGS) entry which is preliminary data.</text>
</comment>
<sequence length="1720" mass="185836">MPSHLLAANHEEPMPVPPTWAGCVRDHPTPQTAAADGAWDPGGLADDSYGGVPGQPSQPPADYYPARWPARVNSGAPPPSPSPPRAGVPWPLDSDSRQVSRTGDLPCATVLRTEVAHSPRGLLRVEHCKPVAAASLTSTPTPSSFLNGPQQARFDARHAHASADGFSSPQQELGDILCSSSHQQDCVGRGASPYGYARGPVVTQPVVFLPSVHERAIQSRLALEGDMPAATGQIDPGASIAPAPHGTDDFRAFAAAAGEFQTQSRSASGIVRHSYERHHSSSYIAPARLRHGIRHWWPPPTALLAINLPQVSEMPWFLLASDDLPTGGQPPVQSAAVSPILRRRQSRTPGRTEPSCAPDTPAPTPLRTAAEESATPAPPLKASRSTPACPTGRDAPPHLHAVRSGGHSAAPTTMVRYTSEHSPAKWIAVGGAGDLGNRSSASGGSGPDLPSRPLTDLPPLRWPKPGTDCSPTSVALPPPSAPQPSDPNIRQAPYANTFSWAAILRIKVVQSPQKRLRVVRTGPTALVSVEHTRVAGFFVCRLQHARTDVRRAHAGDALLADYGVVNQASPALTQGRRQFNFHLVTRTVDATRAAQSQTTTRSAWEPPSGNHPSPKADSEGSATLPPFPSPGRSSFMRWDTVCSHWRAYSACRNLQDITMRLDVKPRQSALYHEASIAHVIYILMLNVMSTSALRYETLPVLMSVLKAARAVHASRPPMKVIPGVVKLRSTAPTSAASILKCTAARLNESMMAAPKVLSTQDSKPALEQLTTALVPVPWQPSPSHFVVGFVVFSFAGEGGIIAQATHFLRRRTPKHDHVKRRWDYGTVTDPVPHAASDARHAPVSTPQPPLHVCAATSAERNLEETVRKLVLRQSEPGQMNIRPPSVAVRKRAANRHKAFHYARRVTYTLLLVNATSAPPISTVAGLALHVALGKLSSQSPSHPSCPHTRGDGEVASSVVHARTEGPTFRDARTEADSPSKQRRFQGQRLHRGANMGQTLHIRVVEPPADTQQGLLGVLSQRRSALGFDDRTERSSTGFALGLIYVWEPIAIPMHAVSRAQREVFNPHHTEVVDQTPETGRGMNASAKSDNGAVPLAILIKTRNSSVHLLTGFSPCSTLGALNMRRTVAFLSPRARYVARPQLNSKTASDLAFVKEAGWHTHTAMALARAGYAKAQDISYHADMFDLGDDVLRDIHLAVTTLRQVARCAARITTHHARPALPGPHPSNLQVSTEYEAGTVVTPYWNRRRGSQVKYWVQWTSAGMDDDPWRANRAPHSTHRARRSCQRSLTLFSILSLPFITFGIGHARWTSRSHATALRSPHSLYHLSFPPLQSCQGTSSANTIRSFMPLRTAHFAAQARAWHDVGSSRATQVMPNERSNAHGDGLDYHVPQPRGVKAHPSWLAYLWPLMIGDLKHISSHGVHDQRQAEIFSGETQFLIGAYTVALARVKGDVIHLLDNPHRTPANLPLDCDSSGHIRCGHGELHVALTARTMVTRRACFALAFHAGLAAQQESLLFAFGHEVKAEVARTGLALSIGGAPFQRSTVLPEPKPEDYRVPHGAIARALRPPAGKGSAWCERTLPGRDTTGSKQGVGYNSGHRMRAVAALGTLPARAMQCLLTDVSRMEQKLCPCPEGCSVRAVYGLQDVVHTSEDPQGGAAAVGYPWVILNTQRQAVLRQAMRSFPAAASRAAHAHRHQPMHRSGPLSMVQALLPTSPHSPEQ</sequence>
<accession>A0ACB8R4Q0</accession>
<protein>
    <submittedName>
        <fullName evidence="1">Uncharacterized protein</fullName>
    </submittedName>
</protein>
<evidence type="ECO:0000313" key="2">
    <source>
        <dbReference type="Proteomes" id="UP000814033"/>
    </source>
</evidence>
<reference evidence="1" key="1">
    <citation type="submission" date="2021-02" db="EMBL/GenBank/DDBJ databases">
        <authorList>
            <consortium name="DOE Joint Genome Institute"/>
            <person name="Ahrendt S."/>
            <person name="Looney B.P."/>
            <person name="Miyauchi S."/>
            <person name="Morin E."/>
            <person name="Drula E."/>
            <person name="Courty P.E."/>
            <person name="Chicoki N."/>
            <person name="Fauchery L."/>
            <person name="Kohler A."/>
            <person name="Kuo A."/>
            <person name="Labutti K."/>
            <person name="Pangilinan J."/>
            <person name="Lipzen A."/>
            <person name="Riley R."/>
            <person name="Andreopoulos W."/>
            <person name="He G."/>
            <person name="Johnson J."/>
            <person name="Barry K.W."/>
            <person name="Grigoriev I.V."/>
            <person name="Nagy L."/>
            <person name="Hibbett D."/>
            <person name="Henrissat B."/>
            <person name="Matheny P.B."/>
            <person name="Labbe J."/>
            <person name="Martin F."/>
        </authorList>
    </citation>
    <scope>NUCLEOTIDE SEQUENCE</scope>
    <source>
        <strain evidence="1">FP105234-sp</strain>
    </source>
</reference>